<dbReference type="RefSeq" id="WP_067909447.1">
    <property type="nucleotide sequence ID" value="NZ_KQ954244.1"/>
</dbReference>
<feature type="chain" id="PRO_5007157110" evidence="1">
    <location>
        <begin position="36"/>
        <end position="1060"/>
    </location>
</feature>
<evidence type="ECO:0000259" key="2">
    <source>
        <dbReference type="PROSITE" id="PS51208"/>
    </source>
</evidence>
<sequence>MDSKAPIARTLKHAARLLAAAAPAALIAGVSPALADTTVSSATTTPLLTSAAGAVTVAKDGTIKLDTGTAVTVDASKDVTVQDGGTLDMGAGDGAAGVVVNSGTTANISNAGTIQVLESFTPPDTDKNGIPEGPIAQATGRYGIRVAPGGTVTGTVSNTGTITVDGLNSAGIAVDSALTGSVTNTGTIKVKGDNSVGIRTGAVSGNVAAGGTIGVIGSGTQALVVNGDVGGLVKINGSLSQAATYKADDGSTQTLPRSALSTGKAVVEVNGNVAGGVIVTTASTSGSTTETTGAIQAFGNSPAIQIGGANAITIGGGTSSTGTYSLAVDGSVGANATYSSTNAAGVVIGGKGGSVTLTKGIGVSGNITATTVDSGAVGILINAGSTVGSLYNSGTISAVISQPGIGSSSAIKDLSGTLTAIDNTGDISVTGSSEDQLAAIDVSGNTTGVTIKQYLNSTDAAAQKTEKDAAGYDPDTAKIYTTITGNIYTGSGNDTLDVGSGKITGNSFLGAGNDTVKLADDAKYIGNIDFGTGTAAMTMAGNSRFTGTLILNDQAGTLTLADKSIYRGTVTGGSQLAVTVNGGTFAANGATTTTIKSIDVGANGTLGVYVDGTTGTASKLIVDSASFASGAKISAKVTSLAKAEGTYTVLSAGTLTGGTNVASSALNLPVLYKGTVAAVGNDVTLTIARKSASEIGLNVPQSQAYGAILANAANLANAGTDTLLQSSLLQAADTATLQTQFNQMLPDYAGGSLDLLSRGTRLAARRIDDDSSWFTISSAGAWLEPIYFKGKKTAGATAGYNNSGGGLSLGFEKALGFGHVGGSFTYFSGTSTTDATQKVKVSDIELAAFWRLASGPLYAYARVGYGRPTFNSTRTFAGTVDSQAFSYGAAGRWKGTLISGAGGLSYAIPVGDHFKLKPRATIEYFRLKENGYTETGNVPLALTLAGRTSQIVNGTTTLVASWSAAPGDYENRPFTIEVEGGRRSRISGEVGNTVATFNRGATSGGDTFTLTGQQMPSAWTGEVSLLQGGLDYTWKISGGYEKLQGGGTGYSARASLAIAL</sequence>
<keyword evidence="1" id="KW-0732">Signal</keyword>
<dbReference type="SUPFAM" id="SSF103515">
    <property type="entry name" value="Autotransporter"/>
    <property type="match status" value="1"/>
</dbReference>
<dbReference type="OrthoDB" id="7613961at2"/>
<gene>
    <name evidence="3" type="ORF">AQZ52_04560</name>
</gene>
<dbReference type="SMART" id="SM00869">
    <property type="entry name" value="Autotransporter"/>
    <property type="match status" value="1"/>
</dbReference>
<accession>A0A117UYF8</accession>
<organism evidence="3 4">
    <name type="scientific">Novosphingobium fuchskuhlense</name>
    <dbReference type="NCBI Taxonomy" id="1117702"/>
    <lineage>
        <taxon>Bacteria</taxon>
        <taxon>Pseudomonadati</taxon>
        <taxon>Pseudomonadota</taxon>
        <taxon>Alphaproteobacteria</taxon>
        <taxon>Sphingomonadales</taxon>
        <taxon>Sphingomonadaceae</taxon>
        <taxon>Novosphingobium</taxon>
    </lineage>
</organism>
<protein>
    <submittedName>
        <fullName evidence="3">Autotransporter</fullName>
    </submittedName>
</protein>
<dbReference type="PROSITE" id="PS51208">
    <property type="entry name" value="AUTOTRANSPORTER"/>
    <property type="match status" value="1"/>
</dbReference>
<dbReference type="AlphaFoldDB" id="A0A117UYF8"/>
<dbReference type="InterPro" id="IPR005546">
    <property type="entry name" value="Autotransporte_beta"/>
</dbReference>
<name>A0A117UYF8_9SPHN</name>
<evidence type="ECO:0000313" key="4">
    <source>
        <dbReference type="Proteomes" id="UP000058012"/>
    </source>
</evidence>
<dbReference type="STRING" id="1117702.AQZ52_04560"/>
<dbReference type="InterPro" id="IPR036709">
    <property type="entry name" value="Autotransporte_beta_dom_sf"/>
</dbReference>
<keyword evidence="4" id="KW-1185">Reference proteome</keyword>
<feature type="signal peptide" evidence="1">
    <location>
        <begin position="1"/>
        <end position="35"/>
    </location>
</feature>
<evidence type="ECO:0000256" key="1">
    <source>
        <dbReference type="SAM" id="SignalP"/>
    </source>
</evidence>
<reference evidence="3 4" key="1">
    <citation type="submission" date="2015-10" db="EMBL/GenBank/DDBJ databases">
        <title>Draft genome sequence of Novosphingobium fuchskuhlense DSM 25065 isolated from a surface water sample of the southwest basin of Lake Grosse Fuchskuhle.</title>
        <authorList>
            <person name="Ruckert C."/>
            <person name="Winkler A."/>
            <person name="Glaeser J."/>
            <person name="Grossart H.-P."/>
            <person name="Kalinowski J."/>
            <person name="Glaeser S."/>
        </authorList>
    </citation>
    <scope>NUCLEOTIDE SEQUENCE [LARGE SCALE GENOMIC DNA]</scope>
    <source>
        <strain evidence="3 4">FNE08-7</strain>
    </source>
</reference>
<evidence type="ECO:0000313" key="3">
    <source>
        <dbReference type="EMBL" id="KUR73168.1"/>
    </source>
</evidence>
<dbReference type="Gene3D" id="2.40.128.130">
    <property type="entry name" value="Autotransporter beta-domain"/>
    <property type="match status" value="1"/>
</dbReference>
<comment type="caution">
    <text evidence="3">The sequence shown here is derived from an EMBL/GenBank/DDBJ whole genome shotgun (WGS) entry which is preliminary data.</text>
</comment>
<feature type="domain" description="Autotransporter" evidence="2">
    <location>
        <begin position="774"/>
        <end position="1060"/>
    </location>
</feature>
<dbReference type="EMBL" id="LLZS01000003">
    <property type="protein sequence ID" value="KUR73168.1"/>
    <property type="molecule type" value="Genomic_DNA"/>
</dbReference>
<dbReference type="Proteomes" id="UP000058012">
    <property type="component" value="Unassembled WGS sequence"/>
</dbReference>
<dbReference type="Pfam" id="PF03797">
    <property type="entry name" value="Autotransporter"/>
    <property type="match status" value="1"/>
</dbReference>
<proteinExistence type="predicted"/>